<protein>
    <recommendedName>
        <fullName evidence="5">Zn(2)-C6 fungal-type domain-containing protein</fullName>
    </recommendedName>
</protein>
<dbReference type="PANTHER" id="PTHR37540:SF5">
    <property type="entry name" value="TRANSCRIPTION FACTOR DOMAIN-CONTAINING PROTEIN"/>
    <property type="match status" value="1"/>
</dbReference>
<keyword evidence="3" id="KW-0804">Transcription</keyword>
<keyword evidence="4" id="KW-0539">Nucleus</keyword>
<sequence length="533" mass="59293">MPANNPTATAQEYTAEACFSCRIKKRKCDKQIPACSRCRRVDQQCLYGMSAGGVYGTIVPFTDNKLCNPSSNHVSPKLERASPPLVGWGSCRQCYKLKKRCDKAYPSCSRCKRLDAPCAYERLQRLRLFSSQHLLSFELPPMNIIALKPSYPVESRPYIPALVQSFQERMGLSALPVEIDSLAYYMRCSWIQRALVDPCLFHATLYAASAQLDTLRATTAAGMATPNPVTLYHQTEAIIAVNSRIVSSKVLDDATIAAVLLLVITGSLQNDDQATEVHRLGLTQMVAMRGGLKALGFDGVLSRMVQMNMVLPAVVFDQLDAFLVDGICLPAASSNLPGWALEKLGHGTSGNPSVRFHMTAIFAHVWELLLAVDCGEDENGEYQFDFATGQFILDGEWPRSESLPLDLSKSEAAMVKACQVALRILRYLLDDRLPPPQRTEMLVAMVEELKSHISSSDPESWLQYAPHASLWVTTLGLAVSDDVQGRLWFLMHERCVVMSIKDTQPAPHEMVWACYRWMRQLIHVRSVAWTGSV</sequence>
<dbReference type="InterPro" id="IPR036864">
    <property type="entry name" value="Zn2-C6_fun-type_DNA-bd_sf"/>
</dbReference>
<evidence type="ECO:0000256" key="1">
    <source>
        <dbReference type="ARBA" id="ARBA00023015"/>
    </source>
</evidence>
<dbReference type="SMART" id="SM00066">
    <property type="entry name" value="GAL4"/>
    <property type="match status" value="2"/>
</dbReference>
<keyword evidence="7" id="KW-1185">Reference proteome</keyword>
<evidence type="ECO:0000256" key="4">
    <source>
        <dbReference type="ARBA" id="ARBA00023242"/>
    </source>
</evidence>
<dbReference type="PANTHER" id="PTHR37540">
    <property type="entry name" value="TRANSCRIPTION FACTOR (ACR-2), PUTATIVE-RELATED-RELATED"/>
    <property type="match status" value="1"/>
</dbReference>
<accession>A0ABR4HCW0</accession>
<keyword evidence="1" id="KW-0805">Transcription regulation</keyword>
<keyword evidence="2" id="KW-0238">DNA-binding</keyword>
<comment type="caution">
    <text evidence="6">The sequence shown here is derived from an EMBL/GenBank/DDBJ whole genome shotgun (WGS) entry which is preliminary data.</text>
</comment>
<evidence type="ECO:0000259" key="5">
    <source>
        <dbReference type="PROSITE" id="PS50048"/>
    </source>
</evidence>
<evidence type="ECO:0000313" key="6">
    <source>
        <dbReference type="EMBL" id="KAL2813014.1"/>
    </source>
</evidence>
<reference evidence="6 7" key="1">
    <citation type="submission" date="2024-07" db="EMBL/GenBank/DDBJ databases">
        <title>Section-level genome sequencing and comparative genomics of Aspergillus sections Usti and Cavernicolus.</title>
        <authorList>
            <consortium name="Lawrence Berkeley National Laboratory"/>
            <person name="Nybo J.L."/>
            <person name="Vesth T.C."/>
            <person name="Theobald S."/>
            <person name="Frisvad J.C."/>
            <person name="Larsen T.O."/>
            <person name="Kjaerboelling I."/>
            <person name="Rothschild-Mancinelli K."/>
            <person name="Lyhne E.K."/>
            <person name="Kogle M.E."/>
            <person name="Barry K."/>
            <person name="Clum A."/>
            <person name="Na H."/>
            <person name="Ledsgaard L."/>
            <person name="Lin J."/>
            <person name="Lipzen A."/>
            <person name="Kuo A."/>
            <person name="Riley R."/>
            <person name="Mondo S."/>
            <person name="Labutti K."/>
            <person name="Haridas S."/>
            <person name="Pangalinan J."/>
            <person name="Salamov A.A."/>
            <person name="Simmons B.A."/>
            <person name="Magnuson J.K."/>
            <person name="Chen J."/>
            <person name="Drula E."/>
            <person name="Henrissat B."/>
            <person name="Wiebenga A."/>
            <person name="Lubbers R.J."/>
            <person name="Gomes A.C."/>
            <person name="Makela M.R."/>
            <person name="Stajich J."/>
            <person name="Grigoriev I.V."/>
            <person name="Mortensen U.H."/>
            <person name="De Vries R.P."/>
            <person name="Baker S.E."/>
            <person name="Andersen M.R."/>
        </authorList>
    </citation>
    <scope>NUCLEOTIDE SEQUENCE [LARGE SCALE GENOMIC DNA]</scope>
    <source>
        <strain evidence="6 7">CBS 588.65</strain>
    </source>
</reference>
<feature type="domain" description="Zn(2)-C6 fungal-type" evidence="5">
    <location>
        <begin position="90"/>
        <end position="120"/>
    </location>
</feature>
<dbReference type="Proteomes" id="UP001610334">
    <property type="component" value="Unassembled WGS sequence"/>
</dbReference>
<organism evidence="6 7">
    <name type="scientific">Aspergillus granulosus</name>
    <dbReference type="NCBI Taxonomy" id="176169"/>
    <lineage>
        <taxon>Eukaryota</taxon>
        <taxon>Fungi</taxon>
        <taxon>Dikarya</taxon>
        <taxon>Ascomycota</taxon>
        <taxon>Pezizomycotina</taxon>
        <taxon>Eurotiomycetes</taxon>
        <taxon>Eurotiomycetidae</taxon>
        <taxon>Eurotiales</taxon>
        <taxon>Aspergillaceae</taxon>
        <taxon>Aspergillus</taxon>
        <taxon>Aspergillus subgen. Nidulantes</taxon>
    </lineage>
</organism>
<dbReference type="Gene3D" id="4.10.240.10">
    <property type="entry name" value="Zn(2)-C6 fungal-type DNA-binding domain"/>
    <property type="match status" value="2"/>
</dbReference>
<dbReference type="PROSITE" id="PS50048">
    <property type="entry name" value="ZN2_CY6_FUNGAL_2"/>
    <property type="match status" value="2"/>
</dbReference>
<name>A0ABR4HCW0_9EURO</name>
<gene>
    <name evidence="6" type="ORF">BJX63DRAFT_395420</name>
</gene>
<evidence type="ECO:0000256" key="2">
    <source>
        <dbReference type="ARBA" id="ARBA00023125"/>
    </source>
</evidence>
<feature type="domain" description="Zn(2)-C6 fungal-type" evidence="5">
    <location>
        <begin position="17"/>
        <end position="47"/>
    </location>
</feature>
<dbReference type="SUPFAM" id="SSF57701">
    <property type="entry name" value="Zn2/Cys6 DNA-binding domain"/>
    <property type="match status" value="2"/>
</dbReference>
<dbReference type="EMBL" id="JBFXLT010000043">
    <property type="protein sequence ID" value="KAL2813014.1"/>
    <property type="molecule type" value="Genomic_DNA"/>
</dbReference>
<proteinExistence type="predicted"/>
<evidence type="ECO:0000313" key="7">
    <source>
        <dbReference type="Proteomes" id="UP001610334"/>
    </source>
</evidence>
<dbReference type="InterPro" id="IPR001138">
    <property type="entry name" value="Zn2Cys6_DnaBD"/>
</dbReference>
<evidence type="ECO:0000256" key="3">
    <source>
        <dbReference type="ARBA" id="ARBA00023163"/>
    </source>
</evidence>
<dbReference type="CDD" id="cd00067">
    <property type="entry name" value="GAL4"/>
    <property type="match status" value="2"/>
</dbReference>
<dbReference type="Pfam" id="PF00172">
    <property type="entry name" value="Zn_clus"/>
    <property type="match status" value="2"/>
</dbReference>
<dbReference type="PROSITE" id="PS00463">
    <property type="entry name" value="ZN2_CY6_FUNGAL_1"/>
    <property type="match status" value="1"/>
</dbReference>